<dbReference type="PANTHER" id="PTHR45228">
    <property type="entry name" value="CYCLIC DI-GMP PHOSPHODIESTERASE TM_0186-RELATED"/>
    <property type="match status" value="1"/>
</dbReference>
<dbReference type="STRING" id="1121324.CLIT_23c02630"/>
<dbReference type="EC" id="3.1.4.52" evidence="5"/>
<comment type="caution">
    <text evidence="5">The sequence shown here is derived from an EMBL/GenBank/DDBJ whole genome shotgun (WGS) entry which is preliminary data.</text>
</comment>
<dbReference type="Pfam" id="PF13487">
    <property type="entry name" value="HD_5"/>
    <property type="match status" value="1"/>
</dbReference>
<evidence type="ECO:0000313" key="5">
    <source>
        <dbReference type="EMBL" id="KDR93991.1"/>
    </source>
</evidence>
<dbReference type="InterPro" id="IPR035965">
    <property type="entry name" value="PAS-like_dom_sf"/>
</dbReference>
<dbReference type="CDD" id="cd00130">
    <property type="entry name" value="PAS"/>
    <property type="match status" value="1"/>
</dbReference>
<dbReference type="Pfam" id="PF08448">
    <property type="entry name" value="PAS_4"/>
    <property type="match status" value="1"/>
</dbReference>
<keyword evidence="2" id="KW-1133">Transmembrane helix</keyword>
<organism evidence="5 6">
    <name type="scientific">Peptoclostridium litorale DSM 5388</name>
    <dbReference type="NCBI Taxonomy" id="1121324"/>
    <lineage>
        <taxon>Bacteria</taxon>
        <taxon>Bacillati</taxon>
        <taxon>Bacillota</taxon>
        <taxon>Clostridia</taxon>
        <taxon>Peptostreptococcales</taxon>
        <taxon>Peptoclostridiaceae</taxon>
        <taxon>Peptoclostridium</taxon>
    </lineage>
</organism>
<dbReference type="eggNOG" id="COG3437">
    <property type="taxonomic scope" value="Bacteria"/>
</dbReference>
<dbReference type="InterPro" id="IPR000014">
    <property type="entry name" value="PAS"/>
</dbReference>
<evidence type="ECO:0000313" key="6">
    <source>
        <dbReference type="Proteomes" id="UP000027946"/>
    </source>
</evidence>
<evidence type="ECO:0000256" key="2">
    <source>
        <dbReference type="SAM" id="Phobius"/>
    </source>
</evidence>
<dbReference type="Proteomes" id="UP000027946">
    <property type="component" value="Unassembled WGS sequence"/>
</dbReference>
<keyword evidence="5" id="KW-0378">Hydrolase</keyword>
<keyword evidence="2" id="KW-0812">Transmembrane</keyword>
<evidence type="ECO:0000256" key="1">
    <source>
        <dbReference type="SAM" id="Coils"/>
    </source>
</evidence>
<dbReference type="Gene3D" id="3.30.450.20">
    <property type="entry name" value="PAS domain"/>
    <property type="match status" value="1"/>
</dbReference>
<dbReference type="InterPro" id="IPR003607">
    <property type="entry name" value="HD/PDEase_dom"/>
</dbReference>
<feature type="transmembrane region" description="Helical" evidence="2">
    <location>
        <begin position="6"/>
        <end position="26"/>
    </location>
</feature>
<evidence type="ECO:0000259" key="4">
    <source>
        <dbReference type="PROSITE" id="PS51832"/>
    </source>
</evidence>
<dbReference type="InterPro" id="IPR000160">
    <property type="entry name" value="GGDEF_dom"/>
</dbReference>
<dbReference type="InterPro" id="IPR037522">
    <property type="entry name" value="HD_GYP_dom"/>
</dbReference>
<dbReference type="EMBL" id="JJMM01000026">
    <property type="protein sequence ID" value="KDR93991.1"/>
    <property type="molecule type" value="Genomic_DNA"/>
</dbReference>
<dbReference type="InterPro" id="IPR029787">
    <property type="entry name" value="Nucleotide_cyclase"/>
</dbReference>
<dbReference type="GO" id="GO:0071111">
    <property type="term" value="F:cyclic-guanylate-specific phosphodiesterase activity"/>
    <property type="evidence" value="ECO:0007669"/>
    <property type="project" value="UniProtKB-EC"/>
</dbReference>
<keyword evidence="6" id="KW-1185">Reference proteome</keyword>
<dbReference type="Pfam" id="PF00990">
    <property type="entry name" value="GGDEF"/>
    <property type="match status" value="1"/>
</dbReference>
<feature type="transmembrane region" description="Helical" evidence="2">
    <location>
        <begin position="38"/>
        <end position="59"/>
    </location>
</feature>
<proteinExistence type="predicted"/>
<dbReference type="SMART" id="SM00267">
    <property type="entry name" value="GGDEF"/>
    <property type="match status" value="1"/>
</dbReference>
<dbReference type="SMART" id="SM00471">
    <property type="entry name" value="HDc"/>
    <property type="match status" value="1"/>
</dbReference>
<dbReference type="SUPFAM" id="SSF55073">
    <property type="entry name" value="Nucleotide cyclase"/>
    <property type="match status" value="1"/>
</dbReference>
<dbReference type="CDD" id="cd00077">
    <property type="entry name" value="HDc"/>
    <property type="match status" value="1"/>
</dbReference>
<dbReference type="PROSITE" id="PS50887">
    <property type="entry name" value="GGDEF"/>
    <property type="match status" value="1"/>
</dbReference>
<feature type="domain" description="HD-GYP" evidence="4">
    <location>
        <begin position="385"/>
        <end position="577"/>
    </location>
</feature>
<keyword evidence="2" id="KW-0472">Membrane</keyword>
<feature type="domain" description="GGDEF" evidence="3">
    <location>
        <begin position="262"/>
        <end position="397"/>
    </location>
</feature>
<reference evidence="5 6" key="1">
    <citation type="submission" date="2014-03" db="EMBL/GenBank/DDBJ databases">
        <title>Genome sequence of Clostridium litorale W6, DSM 5388.</title>
        <authorList>
            <person name="Poehlein A."/>
            <person name="Jagirdar A."/>
            <person name="Khonsari B."/>
            <person name="Chibani C.M."/>
            <person name="Gutierrez Gutierrez D.A."/>
            <person name="Davydova E."/>
            <person name="Alghaithi H.S."/>
            <person name="Nair K.P."/>
            <person name="Dhamotharan K."/>
            <person name="Chandran L."/>
            <person name="G W."/>
            <person name="Daniel R."/>
        </authorList>
    </citation>
    <scope>NUCLEOTIDE SEQUENCE [LARGE SCALE GENOMIC DNA]</scope>
    <source>
        <strain evidence="5 6">W6</strain>
    </source>
</reference>
<name>A0A069RAB5_PEPLI</name>
<dbReference type="PANTHER" id="PTHR45228:SF1">
    <property type="entry name" value="CYCLIC DI-GMP PHOSPHODIESTERASE TM_0186"/>
    <property type="match status" value="1"/>
</dbReference>
<accession>A0A069RAB5</accession>
<dbReference type="InterPro" id="IPR043128">
    <property type="entry name" value="Rev_trsase/Diguanyl_cyclase"/>
</dbReference>
<dbReference type="AlphaFoldDB" id="A0A069RAB5"/>
<feature type="coiled-coil region" evidence="1">
    <location>
        <begin position="55"/>
        <end position="117"/>
    </location>
</feature>
<evidence type="ECO:0000259" key="3">
    <source>
        <dbReference type="PROSITE" id="PS50887"/>
    </source>
</evidence>
<keyword evidence="1" id="KW-0175">Coiled coil</keyword>
<dbReference type="Gene3D" id="3.30.70.270">
    <property type="match status" value="1"/>
</dbReference>
<dbReference type="InterPro" id="IPR052020">
    <property type="entry name" value="Cyclic_di-GMP/3'3'-cGAMP_PDE"/>
</dbReference>
<dbReference type="NCBIfam" id="TIGR00254">
    <property type="entry name" value="GGDEF"/>
    <property type="match status" value="1"/>
</dbReference>
<dbReference type="CDD" id="cd01949">
    <property type="entry name" value="GGDEF"/>
    <property type="match status" value="1"/>
</dbReference>
<dbReference type="SUPFAM" id="SSF109604">
    <property type="entry name" value="HD-domain/PDEase-like"/>
    <property type="match status" value="1"/>
</dbReference>
<dbReference type="SUPFAM" id="SSF55785">
    <property type="entry name" value="PYP-like sensor domain (PAS domain)"/>
    <property type="match status" value="1"/>
</dbReference>
<dbReference type="InterPro" id="IPR013656">
    <property type="entry name" value="PAS_4"/>
</dbReference>
<protein>
    <submittedName>
        <fullName evidence="5">Cyclic di-GMP phosphodiesterase response regulator RpfG</fullName>
        <ecNumber evidence="5">3.1.4.52</ecNumber>
    </submittedName>
</protein>
<gene>
    <name evidence="5" type="primary">rpfG</name>
    <name evidence="5" type="ORF">CLIT_23c02630</name>
</gene>
<dbReference type="PROSITE" id="PS51832">
    <property type="entry name" value="HD_GYP"/>
    <property type="match status" value="1"/>
</dbReference>
<dbReference type="Gene3D" id="1.10.3210.10">
    <property type="entry name" value="Hypothetical protein af1432"/>
    <property type="match status" value="1"/>
</dbReference>
<sequence length="577" mass="66316">MRIAIIYIIFGCMWILFSDKTMGIFIDDKETIMILSMLKGWVYVIVTGIIIYALVSNALSNKNNAKKRLDESYRELSKTHEKLKYAYEKIAVYNDELDRQLNESRKIEAKLKKSEGRLKAFFDVIPDLMFRVNGEGVFLDYIAAESDKLYASPEVFIGKNIKDVLPPEVAATTTHHIEKGRSTREIQSYEYRLDINGEETHFEARMFVSGEDETTFLIRDITFKKKMELKLKYNSQHDNLTGLSNRTYFEEEIESIDRSCCIPVGLMICDVDGLKFINDTMGHPTGDRLLVELGNILKSTFEHIGFIARIGGDEFAAILPRCNEDMVKEYRKELTERITQYNRENDNLIISMSTGFAVRADETRSMNDVYREADNNMYREKLNHRQSARNSIVQGLMKTLEARDFATENHAQRLKQYVLAMAKKLNLPEETVNNLKLLAQFHDIGKVGIPDRILLKPGPLTPDERKDMQAHSEIGHRIALSVPDLAHVADLILKHHEWWNGKGYPLGLKQEEIPLECRILAIADAYDAMISNRPYRKGMDMEKATEELVKNAGTQFDPGLVEVFIEMLKTPIDMDEN</sequence>